<evidence type="ECO:0000313" key="9">
    <source>
        <dbReference type="Proteomes" id="UP001648503"/>
    </source>
</evidence>
<evidence type="ECO:0000256" key="3">
    <source>
        <dbReference type="ARBA" id="ARBA00022692"/>
    </source>
</evidence>
<feature type="transmembrane region" description="Helical" evidence="6">
    <location>
        <begin position="30"/>
        <end position="48"/>
    </location>
</feature>
<keyword evidence="9" id="KW-1185">Reference proteome</keyword>
<feature type="domain" description="VTT" evidence="7">
    <location>
        <begin position="85"/>
        <end position="204"/>
    </location>
</feature>
<proteinExistence type="predicted"/>
<keyword evidence="2" id="KW-1003">Cell membrane</keyword>
<dbReference type="Proteomes" id="UP001648503">
    <property type="component" value="Unassembled WGS sequence"/>
</dbReference>
<feature type="transmembrane region" description="Helical" evidence="6">
    <location>
        <begin position="155"/>
        <end position="174"/>
    </location>
</feature>
<feature type="transmembrane region" description="Helical" evidence="6">
    <location>
        <begin position="101"/>
        <end position="122"/>
    </location>
</feature>
<comment type="subcellular location">
    <subcellularLocation>
        <location evidence="1">Cell membrane</location>
        <topology evidence="1">Multi-pass membrane protein</topology>
    </subcellularLocation>
</comment>
<accession>A0ABQ8F8C9</accession>
<organism evidence="8 9">
    <name type="scientific">Batrachochytrium salamandrivorans</name>
    <dbReference type="NCBI Taxonomy" id="1357716"/>
    <lineage>
        <taxon>Eukaryota</taxon>
        <taxon>Fungi</taxon>
        <taxon>Fungi incertae sedis</taxon>
        <taxon>Chytridiomycota</taxon>
        <taxon>Chytridiomycota incertae sedis</taxon>
        <taxon>Chytridiomycetes</taxon>
        <taxon>Rhizophydiales</taxon>
        <taxon>Rhizophydiales incertae sedis</taxon>
        <taxon>Batrachochytrium</taxon>
    </lineage>
</organism>
<dbReference type="InterPro" id="IPR015414">
    <property type="entry name" value="TMEM64"/>
</dbReference>
<feature type="transmembrane region" description="Helical" evidence="6">
    <location>
        <begin position="68"/>
        <end position="89"/>
    </location>
</feature>
<feature type="transmembrane region" description="Helical" evidence="6">
    <location>
        <begin position="186"/>
        <end position="206"/>
    </location>
</feature>
<keyword evidence="4 6" id="KW-1133">Transmembrane helix</keyword>
<protein>
    <recommendedName>
        <fullName evidence="7">VTT domain-containing protein</fullName>
    </recommendedName>
</protein>
<feature type="transmembrane region" description="Helical" evidence="6">
    <location>
        <begin position="372"/>
        <end position="392"/>
    </location>
</feature>
<evidence type="ECO:0000259" key="7">
    <source>
        <dbReference type="Pfam" id="PF09335"/>
    </source>
</evidence>
<name>A0ABQ8F8C9_9FUNG</name>
<dbReference type="InterPro" id="IPR032816">
    <property type="entry name" value="VTT_dom"/>
</dbReference>
<sequence>MPQVLAVQTHAPVNIACPVPGTRPLQKVRVLLAVMAIAVAASAAVIYADDIQQWPRLVLEFMSVHTTLGAFLFIVLFGLGTCLSIPATFPSIIAGILFKPLLLAVAIVLAGSQFGIVAAFAMGRSFLRPWVQDMTSANPKFQAVDNALSRQGWKIVLLLRLSPLFPFGICSYLLSMTSMPLWKVMAASLLGNLPGAATYSFLGSLIEDLASAHDYKVPLSTKLMTALLSLCFCTESIVFITLVARRALREALVDQESHTPPTGANVSDVVQDTSLSITTRSETQSDMATEQTPLINPTEHTRQMSSELHEPVPASREFSNSTTPLITTTTAPFENNIDPPDSIVSSLGSISEDMSSDSTPQAYGFTVIESRILFGTTLTIVSLLAIGVPLILSFTP</sequence>
<evidence type="ECO:0000256" key="2">
    <source>
        <dbReference type="ARBA" id="ARBA00022475"/>
    </source>
</evidence>
<evidence type="ECO:0000256" key="4">
    <source>
        <dbReference type="ARBA" id="ARBA00022989"/>
    </source>
</evidence>
<keyword evidence="3 6" id="KW-0812">Transmembrane</keyword>
<dbReference type="PANTHER" id="PTHR12677">
    <property type="entry name" value="GOLGI APPARATUS MEMBRANE PROTEIN TVP38-RELATED"/>
    <property type="match status" value="1"/>
</dbReference>
<gene>
    <name evidence="8" type="ORF">BASA50_006888</name>
</gene>
<evidence type="ECO:0000256" key="5">
    <source>
        <dbReference type="ARBA" id="ARBA00023136"/>
    </source>
</evidence>
<dbReference type="PANTHER" id="PTHR12677:SF59">
    <property type="entry name" value="GOLGI APPARATUS MEMBRANE PROTEIN TVP38-RELATED"/>
    <property type="match status" value="1"/>
</dbReference>
<feature type="transmembrane region" description="Helical" evidence="6">
    <location>
        <begin position="226"/>
        <end position="244"/>
    </location>
</feature>
<dbReference type="Pfam" id="PF09335">
    <property type="entry name" value="VTT_dom"/>
    <property type="match status" value="1"/>
</dbReference>
<evidence type="ECO:0000313" key="8">
    <source>
        <dbReference type="EMBL" id="KAH6593978.1"/>
    </source>
</evidence>
<keyword evidence="5 6" id="KW-0472">Membrane</keyword>
<comment type="caution">
    <text evidence="8">The sequence shown here is derived from an EMBL/GenBank/DDBJ whole genome shotgun (WGS) entry which is preliminary data.</text>
</comment>
<dbReference type="EMBL" id="JAFCIX010000340">
    <property type="protein sequence ID" value="KAH6593978.1"/>
    <property type="molecule type" value="Genomic_DNA"/>
</dbReference>
<evidence type="ECO:0000256" key="1">
    <source>
        <dbReference type="ARBA" id="ARBA00004651"/>
    </source>
</evidence>
<evidence type="ECO:0000256" key="6">
    <source>
        <dbReference type="SAM" id="Phobius"/>
    </source>
</evidence>
<reference evidence="8 9" key="1">
    <citation type="submission" date="2021-02" db="EMBL/GenBank/DDBJ databases">
        <title>Variation within the Batrachochytrium salamandrivorans European outbreak.</title>
        <authorList>
            <person name="Kelly M."/>
            <person name="Pasmans F."/>
            <person name="Shea T.P."/>
            <person name="Munoz J.F."/>
            <person name="Carranza S."/>
            <person name="Cuomo C.A."/>
            <person name="Martel A."/>
        </authorList>
    </citation>
    <scope>NUCLEOTIDE SEQUENCE [LARGE SCALE GENOMIC DNA]</scope>
    <source>
        <strain evidence="8 9">AMFP18/2</strain>
    </source>
</reference>